<evidence type="ECO:0000313" key="2">
    <source>
        <dbReference type="Proteomes" id="UP000001231"/>
    </source>
</evidence>
<dbReference type="Proteomes" id="UP000001231">
    <property type="component" value="Chromosome"/>
</dbReference>
<accession>C7R6F9</accession>
<dbReference type="KEGG" id="kko:Kkor_1977"/>
<dbReference type="AlphaFoldDB" id="C7R6F9"/>
<name>C7R6F9_KANKD</name>
<dbReference type="RefSeq" id="WP_015780992.1">
    <property type="nucleotide sequence ID" value="NC_013166.1"/>
</dbReference>
<dbReference type="InParanoid" id="C7R6F9"/>
<evidence type="ECO:0000313" key="1">
    <source>
        <dbReference type="EMBL" id="ACV27387.1"/>
    </source>
</evidence>
<sequence>MKYILVIVAALAGIKFLADTPYFAQLFAENKELFVALVLTLAAKPLLKRIFE</sequence>
<reference evidence="1 2" key="1">
    <citation type="journal article" date="2009" name="Stand. Genomic Sci.">
        <title>Complete genome sequence of Kangiella koreensis type strain (SW-125).</title>
        <authorList>
            <person name="Han C."/>
            <person name="Sikorski J."/>
            <person name="Lapidus A."/>
            <person name="Nolan M."/>
            <person name="Glavina Del Rio T."/>
            <person name="Tice H."/>
            <person name="Cheng J.F."/>
            <person name="Lucas S."/>
            <person name="Chen F."/>
            <person name="Copeland A."/>
            <person name="Ivanova N."/>
            <person name="Mavromatis K."/>
            <person name="Ovchinnikova G."/>
            <person name="Pati A."/>
            <person name="Bruce D."/>
            <person name="Goodwin L."/>
            <person name="Pitluck S."/>
            <person name="Chen A."/>
            <person name="Palaniappan K."/>
            <person name="Land M."/>
            <person name="Hauser L."/>
            <person name="Chang Y.J."/>
            <person name="Jeffries C.D."/>
            <person name="Chain P."/>
            <person name="Saunders E."/>
            <person name="Brettin T."/>
            <person name="Goker M."/>
            <person name="Tindall B.J."/>
            <person name="Bristow J."/>
            <person name="Eisen J.A."/>
            <person name="Markowitz V."/>
            <person name="Hugenholtz P."/>
            <person name="Kyrpides N.C."/>
            <person name="Klenk H.P."/>
            <person name="Detter J.C."/>
        </authorList>
    </citation>
    <scope>NUCLEOTIDE SEQUENCE [LARGE SCALE GENOMIC DNA]</scope>
    <source>
        <strain evidence="2">DSM 16069 / KCTC 12182 / SW-125</strain>
    </source>
</reference>
<keyword evidence="2" id="KW-1185">Reference proteome</keyword>
<dbReference type="HOGENOM" id="CLU_3080749_0_0_6"/>
<protein>
    <submittedName>
        <fullName evidence="1">Uncharacterized protein</fullName>
    </submittedName>
</protein>
<organism evidence="1 2">
    <name type="scientific">Kangiella koreensis (strain DSM 16069 / JCM 12317 / KCTC 12182 / SW-125)</name>
    <dbReference type="NCBI Taxonomy" id="523791"/>
    <lineage>
        <taxon>Bacteria</taxon>
        <taxon>Pseudomonadati</taxon>
        <taxon>Pseudomonadota</taxon>
        <taxon>Gammaproteobacteria</taxon>
        <taxon>Kangiellales</taxon>
        <taxon>Kangiellaceae</taxon>
        <taxon>Kangiella</taxon>
    </lineage>
</organism>
<proteinExistence type="predicted"/>
<dbReference type="EMBL" id="CP001707">
    <property type="protein sequence ID" value="ACV27387.1"/>
    <property type="molecule type" value="Genomic_DNA"/>
</dbReference>
<gene>
    <name evidence="1" type="ordered locus">Kkor_1977</name>
</gene>